<dbReference type="PROSITE" id="PS50076">
    <property type="entry name" value="DNAJ_2"/>
    <property type="match status" value="1"/>
</dbReference>
<dbReference type="Proteomes" id="UP000596660">
    <property type="component" value="Unplaced"/>
</dbReference>
<evidence type="ECO:0000313" key="5">
    <source>
        <dbReference type="Proteomes" id="UP000596660"/>
    </source>
</evidence>
<dbReference type="InterPro" id="IPR018253">
    <property type="entry name" value="DnaJ_domain_CS"/>
</dbReference>
<protein>
    <recommendedName>
        <fullName evidence="3">J domain-containing protein</fullName>
    </recommendedName>
</protein>
<dbReference type="Gramene" id="AUR62032696-RA">
    <property type="protein sequence ID" value="AUR62032696-RA:cds"/>
    <property type="gene ID" value="AUR62032696"/>
</dbReference>
<dbReference type="Gene3D" id="1.10.287.110">
    <property type="entry name" value="DnaJ domain"/>
    <property type="match status" value="1"/>
</dbReference>
<keyword evidence="2" id="KW-0812">Transmembrane</keyword>
<dbReference type="GO" id="GO:0042026">
    <property type="term" value="P:protein refolding"/>
    <property type="evidence" value="ECO:0007669"/>
    <property type="project" value="TreeGrafter"/>
</dbReference>
<feature type="domain" description="J" evidence="3">
    <location>
        <begin position="1"/>
        <end position="39"/>
    </location>
</feature>
<organism evidence="4 5">
    <name type="scientific">Chenopodium quinoa</name>
    <name type="common">Quinoa</name>
    <dbReference type="NCBI Taxonomy" id="63459"/>
    <lineage>
        <taxon>Eukaryota</taxon>
        <taxon>Viridiplantae</taxon>
        <taxon>Streptophyta</taxon>
        <taxon>Embryophyta</taxon>
        <taxon>Tracheophyta</taxon>
        <taxon>Spermatophyta</taxon>
        <taxon>Magnoliopsida</taxon>
        <taxon>eudicotyledons</taxon>
        <taxon>Gunneridae</taxon>
        <taxon>Pentapetalae</taxon>
        <taxon>Caryophyllales</taxon>
        <taxon>Chenopodiaceae</taxon>
        <taxon>Chenopodioideae</taxon>
        <taxon>Atripliceae</taxon>
        <taxon>Chenopodium</taxon>
    </lineage>
</organism>
<sequence>MWHPDVSKDSRAGEVFKSIHFAYQVLSNEATKVQYDRVLRSGMHAPVQRNINQDFEFENEFIMHRWSELRQKMQNDRYHKRYDDGGQSYSFDDTDSDEEPEEKAEEERGSFFEVLQSIFLSVTLMKTFGCQSSLIFSSLTAWFDEKLDAGYKMGYLIAWLLGGKGGVLLSLCLSLASWICGKNSSSVVTLVVIAMWVGSNILRYAPVPQGALLVLVYMSVKLQVDLR</sequence>
<keyword evidence="5" id="KW-1185">Reference proteome</keyword>
<dbReference type="GO" id="GO:0005737">
    <property type="term" value="C:cytoplasm"/>
    <property type="evidence" value="ECO:0007669"/>
    <property type="project" value="TreeGrafter"/>
</dbReference>
<dbReference type="PANTHER" id="PTHR43096:SF58">
    <property type="entry name" value="CHAPERONE DNAJ-DOMAIN SUPERFAMILY PROTEIN"/>
    <property type="match status" value="1"/>
</dbReference>
<name>A0A803MN45_CHEQI</name>
<dbReference type="Pfam" id="PF00226">
    <property type="entry name" value="DnaJ"/>
    <property type="match status" value="1"/>
</dbReference>
<dbReference type="PANTHER" id="PTHR43096">
    <property type="entry name" value="DNAJ HOMOLOG 1, MITOCHONDRIAL-RELATED"/>
    <property type="match status" value="1"/>
</dbReference>
<dbReference type="InterPro" id="IPR001623">
    <property type="entry name" value="DnaJ_domain"/>
</dbReference>
<keyword evidence="2" id="KW-0472">Membrane</keyword>
<dbReference type="PROSITE" id="PS00636">
    <property type="entry name" value="DNAJ_1"/>
    <property type="match status" value="1"/>
</dbReference>
<dbReference type="InterPro" id="IPR036869">
    <property type="entry name" value="J_dom_sf"/>
</dbReference>
<dbReference type="GO" id="GO:0051082">
    <property type="term" value="F:unfolded protein binding"/>
    <property type="evidence" value="ECO:0007669"/>
    <property type="project" value="TreeGrafter"/>
</dbReference>
<evidence type="ECO:0000313" key="4">
    <source>
        <dbReference type="EnsemblPlants" id="AUR62032696-RA:cds"/>
    </source>
</evidence>
<reference evidence="4" key="1">
    <citation type="journal article" date="2017" name="Nature">
        <title>The genome of Chenopodium quinoa.</title>
        <authorList>
            <person name="Jarvis D.E."/>
            <person name="Ho Y.S."/>
            <person name="Lightfoot D.J."/>
            <person name="Schmoeckel S.M."/>
            <person name="Li B."/>
            <person name="Borm T.J.A."/>
            <person name="Ohyanagi H."/>
            <person name="Mineta K."/>
            <person name="Michell C.T."/>
            <person name="Saber N."/>
            <person name="Kharbatia N.M."/>
            <person name="Rupper R.R."/>
            <person name="Sharp A.R."/>
            <person name="Dally N."/>
            <person name="Boughton B.A."/>
            <person name="Woo Y.H."/>
            <person name="Gao G."/>
            <person name="Schijlen E.G.W.M."/>
            <person name="Guo X."/>
            <person name="Momin A.A."/>
            <person name="Negrao S."/>
            <person name="Al-Babili S."/>
            <person name="Gehring C."/>
            <person name="Roessner U."/>
            <person name="Jung C."/>
            <person name="Murphy K."/>
            <person name="Arold S.T."/>
            <person name="Gojobori T."/>
            <person name="van der Linden C.G."/>
            <person name="van Loo E.N."/>
            <person name="Jellen E.N."/>
            <person name="Maughan P.J."/>
            <person name="Tester M."/>
        </authorList>
    </citation>
    <scope>NUCLEOTIDE SEQUENCE [LARGE SCALE GENOMIC DNA]</scope>
    <source>
        <strain evidence="4">cv. PI 614886</strain>
    </source>
</reference>
<evidence type="ECO:0000256" key="2">
    <source>
        <dbReference type="SAM" id="Phobius"/>
    </source>
</evidence>
<feature type="region of interest" description="Disordered" evidence="1">
    <location>
        <begin position="81"/>
        <end position="103"/>
    </location>
</feature>
<feature type="transmembrane region" description="Helical" evidence="2">
    <location>
        <begin position="155"/>
        <end position="180"/>
    </location>
</feature>
<keyword evidence="2" id="KW-1133">Transmembrane helix</keyword>
<accession>A0A803MN45</accession>
<feature type="transmembrane region" description="Helical" evidence="2">
    <location>
        <begin position="187"/>
        <end position="205"/>
    </location>
</feature>
<feature type="compositionally biased region" description="Acidic residues" evidence="1">
    <location>
        <begin position="92"/>
        <end position="103"/>
    </location>
</feature>
<proteinExistence type="predicted"/>
<dbReference type="SUPFAM" id="SSF46565">
    <property type="entry name" value="Chaperone J-domain"/>
    <property type="match status" value="1"/>
</dbReference>
<dbReference type="OMA" id="VRVYRWA"/>
<dbReference type="EnsemblPlants" id="AUR62032696-RA">
    <property type="protein sequence ID" value="AUR62032696-RA:cds"/>
    <property type="gene ID" value="AUR62032696"/>
</dbReference>
<evidence type="ECO:0000256" key="1">
    <source>
        <dbReference type="SAM" id="MobiDB-lite"/>
    </source>
</evidence>
<evidence type="ECO:0000259" key="3">
    <source>
        <dbReference type="PROSITE" id="PS50076"/>
    </source>
</evidence>
<reference evidence="4" key="2">
    <citation type="submission" date="2021-03" db="UniProtKB">
        <authorList>
            <consortium name="EnsemblPlants"/>
        </authorList>
    </citation>
    <scope>IDENTIFICATION</scope>
</reference>
<dbReference type="AlphaFoldDB" id="A0A803MN45"/>